<name>B3JQR5_9BACT</name>
<organism evidence="1 2">
    <name type="scientific">Phocaeicola coprocola DSM 17136</name>
    <dbReference type="NCBI Taxonomy" id="470145"/>
    <lineage>
        <taxon>Bacteria</taxon>
        <taxon>Pseudomonadati</taxon>
        <taxon>Bacteroidota</taxon>
        <taxon>Bacteroidia</taxon>
        <taxon>Bacteroidales</taxon>
        <taxon>Bacteroidaceae</taxon>
        <taxon>Phocaeicola</taxon>
    </lineage>
</organism>
<dbReference type="EMBL" id="ABIY02000133">
    <property type="protein sequence ID" value="EDU98685.1"/>
    <property type="molecule type" value="Genomic_DNA"/>
</dbReference>
<dbReference type="AlphaFoldDB" id="B3JQR5"/>
<comment type="caution">
    <text evidence="1">The sequence shown here is derived from an EMBL/GenBank/DDBJ whole genome shotgun (WGS) entry which is preliminary data.</text>
</comment>
<proteinExistence type="predicted"/>
<evidence type="ECO:0000313" key="2">
    <source>
        <dbReference type="Proteomes" id="UP000003146"/>
    </source>
</evidence>
<reference evidence="1 2" key="1">
    <citation type="submission" date="2008-04" db="EMBL/GenBank/DDBJ databases">
        <title>Draft genome sequence of Bacteroides coprocola (DSM 17136).</title>
        <authorList>
            <person name="Sudarsanam P."/>
            <person name="Ley R."/>
            <person name="Guruge J."/>
            <person name="Turnbaugh P.J."/>
            <person name="Mahowald M."/>
            <person name="Liep D."/>
            <person name="Gordon J."/>
        </authorList>
    </citation>
    <scope>NUCLEOTIDE SEQUENCE [LARGE SCALE GENOMIC DNA]</scope>
    <source>
        <strain evidence="1 2">DSM 17136</strain>
    </source>
</reference>
<accession>B3JQR5</accession>
<sequence>MTHNLRFRTIIKDTEKGIRINGLKNRKNPPFPALILFISYIKDKSGKRRKRPVLSE</sequence>
<reference evidence="1 2" key="2">
    <citation type="submission" date="2008-04" db="EMBL/GenBank/DDBJ databases">
        <authorList>
            <person name="Fulton L."/>
            <person name="Clifton S."/>
            <person name="Fulton B."/>
            <person name="Xu J."/>
            <person name="Minx P."/>
            <person name="Pepin K.H."/>
            <person name="Johnson M."/>
            <person name="Thiruvilangam P."/>
            <person name="Bhonagiri V."/>
            <person name="Nash W.E."/>
            <person name="Mardis E.R."/>
            <person name="Wilson R.K."/>
        </authorList>
    </citation>
    <scope>NUCLEOTIDE SEQUENCE [LARGE SCALE GENOMIC DNA]</scope>
    <source>
        <strain evidence="1 2">DSM 17136</strain>
    </source>
</reference>
<dbReference type="Proteomes" id="UP000003146">
    <property type="component" value="Unassembled WGS sequence"/>
</dbReference>
<gene>
    <name evidence="1" type="ORF">BACCOP_04322</name>
</gene>
<evidence type="ECO:0000313" key="1">
    <source>
        <dbReference type="EMBL" id="EDU98685.1"/>
    </source>
</evidence>
<protein>
    <submittedName>
        <fullName evidence="1">Uncharacterized protein</fullName>
    </submittedName>
</protein>
<dbReference type="STRING" id="470145.BACCOP_04322"/>
<dbReference type="HOGENOM" id="CLU_3004380_0_0_10"/>